<feature type="non-terminal residue" evidence="2">
    <location>
        <position position="186"/>
    </location>
</feature>
<proteinExistence type="predicted"/>
<name>A0ABN8J3S1_9NEOP</name>
<evidence type="ECO:0000313" key="3">
    <source>
        <dbReference type="Proteomes" id="UP000837857"/>
    </source>
</evidence>
<gene>
    <name evidence="2" type="ORF">IPOD504_LOCUS16409</name>
</gene>
<evidence type="ECO:0000256" key="1">
    <source>
        <dbReference type="SAM" id="MobiDB-lite"/>
    </source>
</evidence>
<keyword evidence="3" id="KW-1185">Reference proteome</keyword>
<sequence>MPIGKIEPFNLSSKQYTLRPDVAAAVRSKQEQQVVRTAGANREFRVGDAVLARDYRTKGSKWAEAIVVKKTGPVSYKVDLGNGVEWRRHVDQVIPTKNRFSLSRTSAAPPADSSGLKSDTTEVDNGAEDEVFEDASNRDETLNEPLEAVEQPQAQSGISPAPVPESPSPHTSARALRALKRAKRNI</sequence>
<dbReference type="EMBL" id="OW152820">
    <property type="protein sequence ID" value="CAH2074998.1"/>
    <property type="molecule type" value="Genomic_DNA"/>
</dbReference>
<feature type="compositionally biased region" description="Acidic residues" evidence="1">
    <location>
        <begin position="121"/>
        <end position="133"/>
    </location>
</feature>
<feature type="region of interest" description="Disordered" evidence="1">
    <location>
        <begin position="100"/>
        <end position="172"/>
    </location>
</feature>
<accession>A0ABN8J3S1</accession>
<protein>
    <submittedName>
        <fullName evidence="2">Uncharacterized protein</fullName>
    </submittedName>
</protein>
<reference evidence="2" key="1">
    <citation type="submission" date="2022-03" db="EMBL/GenBank/DDBJ databases">
        <authorList>
            <person name="Martin H S."/>
        </authorList>
    </citation>
    <scope>NUCLEOTIDE SEQUENCE</scope>
</reference>
<dbReference type="Proteomes" id="UP000837857">
    <property type="component" value="Chromosome 8"/>
</dbReference>
<organism evidence="2 3">
    <name type="scientific">Iphiclides podalirius</name>
    <name type="common">scarce swallowtail</name>
    <dbReference type="NCBI Taxonomy" id="110791"/>
    <lineage>
        <taxon>Eukaryota</taxon>
        <taxon>Metazoa</taxon>
        <taxon>Ecdysozoa</taxon>
        <taxon>Arthropoda</taxon>
        <taxon>Hexapoda</taxon>
        <taxon>Insecta</taxon>
        <taxon>Pterygota</taxon>
        <taxon>Neoptera</taxon>
        <taxon>Endopterygota</taxon>
        <taxon>Lepidoptera</taxon>
        <taxon>Glossata</taxon>
        <taxon>Ditrysia</taxon>
        <taxon>Papilionoidea</taxon>
        <taxon>Papilionidae</taxon>
        <taxon>Papilioninae</taxon>
        <taxon>Iphiclides</taxon>
    </lineage>
</organism>
<evidence type="ECO:0000313" key="2">
    <source>
        <dbReference type="EMBL" id="CAH2074998.1"/>
    </source>
</evidence>